<comment type="caution">
    <text evidence="1">The sequence shown here is derived from an EMBL/GenBank/DDBJ whole genome shotgun (WGS) entry which is preliminary data.</text>
</comment>
<dbReference type="OrthoDB" id="5822316at2"/>
<dbReference type="AlphaFoldDB" id="A0A0J1K9K7"/>
<sequence>MKELHQLEHRIKAMVVMEEYPEEFPEQLQTLVAARHEMVKTILADEKTLTRQKFDEVQQRTREIKHLLEQNRSRIKEKLLIAKKGKKSVSIYQMYQK</sequence>
<dbReference type="STRING" id="320778.ABT57_03705"/>
<evidence type="ECO:0000313" key="2">
    <source>
        <dbReference type="Proteomes" id="UP000035909"/>
    </source>
</evidence>
<name>A0A0J1K9K7_9GAMM</name>
<organism evidence="1 2">
    <name type="scientific">Photobacterium ganghwense</name>
    <dbReference type="NCBI Taxonomy" id="320778"/>
    <lineage>
        <taxon>Bacteria</taxon>
        <taxon>Pseudomonadati</taxon>
        <taxon>Pseudomonadota</taxon>
        <taxon>Gammaproteobacteria</taxon>
        <taxon>Vibrionales</taxon>
        <taxon>Vibrionaceae</taxon>
        <taxon>Photobacterium</taxon>
    </lineage>
</organism>
<accession>A0A0J1K9K7</accession>
<proteinExistence type="predicted"/>
<reference evidence="1 2" key="1">
    <citation type="submission" date="2015-05" db="EMBL/GenBank/DDBJ databases">
        <title>Photobacterium galathea sp. nov.</title>
        <authorList>
            <person name="Machado H."/>
            <person name="Gram L."/>
        </authorList>
    </citation>
    <scope>NUCLEOTIDE SEQUENCE [LARGE SCALE GENOMIC DNA]</scope>
    <source>
        <strain evidence="1 2">DSM 22954</strain>
    </source>
</reference>
<keyword evidence="2" id="KW-1185">Reference proteome</keyword>
<dbReference type="RefSeq" id="WP_047883850.1">
    <property type="nucleotide sequence ID" value="NZ_CP071325.1"/>
</dbReference>
<evidence type="ECO:0000313" key="1">
    <source>
        <dbReference type="EMBL" id="KLV11012.1"/>
    </source>
</evidence>
<protein>
    <recommendedName>
        <fullName evidence="3">Flagellar biosynthesis protein FliS</fullName>
    </recommendedName>
</protein>
<evidence type="ECO:0008006" key="3">
    <source>
        <dbReference type="Google" id="ProtNLM"/>
    </source>
</evidence>
<dbReference type="Proteomes" id="UP000035909">
    <property type="component" value="Unassembled WGS sequence"/>
</dbReference>
<dbReference type="EMBL" id="LDOU01000004">
    <property type="protein sequence ID" value="KLV11012.1"/>
    <property type="molecule type" value="Genomic_DNA"/>
</dbReference>
<dbReference type="PATRIC" id="fig|320778.3.peg.794"/>
<gene>
    <name evidence="1" type="ORF">ABT57_03705</name>
</gene>